<feature type="chain" id="PRO_5013868013" description="GH10 domain-containing protein" evidence="4">
    <location>
        <begin position="19"/>
        <end position="581"/>
    </location>
</feature>
<dbReference type="GO" id="GO:0004553">
    <property type="term" value="F:hydrolase activity, hydrolyzing O-glycosyl compounds"/>
    <property type="evidence" value="ECO:0007669"/>
    <property type="project" value="InterPro"/>
</dbReference>
<dbReference type="InterPro" id="IPR017853">
    <property type="entry name" value="GH"/>
</dbReference>
<protein>
    <recommendedName>
        <fullName evidence="5">GH10 domain-containing protein</fullName>
    </recommendedName>
</protein>
<evidence type="ECO:0000259" key="5">
    <source>
        <dbReference type="PROSITE" id="PS51760"/>
    </source>
</evidence>
<evidence type="ECO:0000313" key="6">
    <source>
        <dbReference type="EMBL" id="PHQ30080.1"/>
    </source>
</evidence>
<feature type="domain" description="GH10" evidence="5">
    <location>
        <begin position="229"/>
        <end position="527"/>
    </location>
</feature>
<gene>
    <name evidence="6" type="ORF">CJ305_03710</name>
</gene>
<keyword evidence="2" id="KW-0119">Carbohydrate metabolism</keyword>
<dbReference type="InterPro" id="IPR044846">
    <property type="entry name" value="GH10"/>
</dbReference>
<feature type="signal peptide" evidence="4">
    <location>
        <begin position="1"/>
        <end position="18"/>
    </location>
</feature>
<comment type="caution">
    <text evidence="6">The sequence shown here is derived from an EMBL/GenBank/DDBJ whole genome shotgun (WGS) entry which is preliminary data.</text>
</comment>
<evidence type="ECO:0000313" key="7">
    <source>
        <dbReference type="Proteomes" id="UP000229433"/>
    </source>
</evidence>
<keyword evidence="7" id="KW-1185">Reference proteome</keyword>
<sequence length="581" mass="66610">MKHIILYFLILLNFSAFAQQTVPEGRSILKAERLQFLKNNNKEGNVSVAEDADTLEVLFETIEQPKFIYNLASRLPLETENFKAGRVFLVSFDALTEKSSEETGEAKLLIQLKQSDSYKDNLEHSINISSHWQRYYLPFESTRNISKDDLAVVLQYGFSPQSFRLKNINVEVFDPGTALSALPKTAITYAGMEADAAWRKAANDRIERIRKGHFQLKFTKDGKPVPATDVEISLVRHAFPFGAMLHADSVLNNPQLYDRFKDAFSLTVLGNDLKIKRWARKSSRKNTLNTLTLLNQDGITVKGHVLMWPGFQYNTDEVKANKNNPEAVKKIVREHMYSILDATKVKISHWDVVNETYTNKDFQNLMGGEDFLYEAFEIVKERAPEVRRFTNEYGIISKGGIDEQKQKWYYEYIRRVDAHVPGAVQGVGIQSHMGSDLTPPEKVLSILSYYATLGKPISISEFTMDVQEPEIREQYTRDFMRAAFSHPNVSEFMFWGFEEDDNRKVDIYKQDGSVGAMGKAYFSLIREEWHTELKAKTNAEGLLDGRGFYGLYFFKLKHNGKELIGTFKNLPGMPKELEIQL</sequence>
<evidence type="ECO:0000256" key="4">
    <source>
        <dbReference type="SAM" id="SignalP"/>
    </source>
</evidence>
<name>A0A2G1VU06_9FLAO</name>
<dbReference type="Gene3D" id="3.20.20.80">
    <property type="entry name" value="Glycosidases"/>
    <property type="match status" value="1"/>
</dbReference>
<accession>A0A2G1VU06</accession>
<keyword evidence="4" id="KW-0732">Signal</keyword>
<organism evidence="6 7">
    <name type="scientific">Leeuwenhoekiella nanhaiensis</name>
    <dbReference type="NCBI Taxonomy" id="1655491"/>
    <lineage>
        <taxon>Bacteria</taxon>
        <taxon>Pseudomonadati</taxon>
        <taxon>Bacteroidota</taxon>
        <taxon>Flavobacteriia</taxon>
        <taxon>Flavobacteriales</taxon>
        <taxon>Flavobacteriaceae</taxon>
        <taxon>Leeuwenhoekiella</taxon>
    </lineage>
</organism>
<dbReference type="RefSeq" id="WP_099644915.1">
    <property type="nucleotide sequence ID" value="NZ_KZ319288.1"/>
</dbReference>
<dbReference type="InterPro" id="IPR001000">
    <property type="entry name" value="GH10_dom"/>
</dbReference>
<reference evidence="6 7" key="1">
    <citation type="submission" date="2017-08" db="EMBL/GenBank/DDBJ databases">
        <title>The whole genome shortgun sequences of strain Leeuwenhoekiella nanhaiensis G18 from the South China Sea.</title>
        <authorList>
            <person name="Liu Q."/>
        </authorList>
    </citation>
    <scope>NUCLEOTIDE SEQUENCE [LARGE SCALE GENOMIC DNA]</scope>
    <source>
        <strain evidence="6 7">G18</strain>
    </source>
</reference>
<keyword evidence="3" id="KW-0624">Polysaccharide degradation</keyword>
<evidence type="ECO:0000256" key="3">
    <source>
        <dbReference type="ARBA" id="ARBA00023326"/>
    </source>
</evidence>
<evidence type="ECO:0000256" key="1">
    <source>
        <dbReference type="ARBA" id="ARBA00022801"/>
    </source>
</evidence>
<dbReference type="SMART" id="SM00633">
    <property type="entry name" value="Glyco_10"/>
    <property type="match status" value="1"/>
</dbReference>
<dbReference type="PANTHER" id="PTHR31490:SF1">
    <property type="entry name" value="ENDO-1,4-BETA-XYLANASE 1"/>
    <property type="match status" value="1"/>
</dbReference>
<dbReference type="OrthoDB" id="9809277at2"/>
<dbReference type="GO" id="GO:0000272">
    <property type="term" value="P:polysaccharide catabolic process"/>
    <property type="evidence" value="ECO:0007669"/>
    <property type="project" value="UniProtKB-KW"/>
</dbReference>
<evidence type="ECO:0000256" key="2">
    <source>
        <dbReference type="ARBA" id="ARBA00023277"/>
    </source>
</evidence>
<dbReference type="PANTHER" id="PTHR31490">
    <property type="entry name" value="GLYCOSYL HYDROLASE"/>
    <property type="match status" value="1"/>
</dbReference>
<dbReference type="Pfam" id="PF00331">
    <property type="entry name" value="Glyco_hydro_10"/>
    <property type="match status" value="1"/>
</dbReference>
<dbReference type="SUPFAM" id="SSF51445">
    <property type="entry name" value="(Trans)glycosidases"/>
    <property type="match status" value="1"/>
</dbReference>
<dbReference type="PROSITE" id="PS51760">
    <property type="entry name" value="GH10_2"/>
    <property type="match status" value="1"/>
</dbReference>
<proteinExistence type="predicted"/>
<dbReference type="EMBL" id="NQXA01000002">
    <property type="protein sequence ID" value="PHQ30080.1"/>
    <property type="molecule type" value="Genomic_DNA"/>
</dbReference>
<dbReference type="Proteomes" id="UP000229433">
    <property type="component" value="Unassembled WGS sequence"/>
</dbReference>
<dbReference type="AlphaFoldDB" id="A0A2G1VU06"/>
<keyword evidence="1" id="KW-0378">Hydrolase</keyword>
<dbReference type="Gene3D" id="2.60.120.260">
    <property type="entry name" value="Galactose-binding domain-like"/>
    <property type="match status" value="1"/>
</dbReference>